<keyword evidence="3" id="KW-1185">Reference proteome</keyword>
<name>A0ABX2ESF4_9BURK</name>
<sequence length="267" mass="27775">MGLSTLHSRIAACLLAGIGVLFSTSPASAAAVYTSSARSTFTLIAPPGFTVTDHLPSTSTVATGTATAAVTKHLRSADGIHPATVDAGVTGSATYPPDSSSMAAVQSGHHFIVPRVDADGPLPTVEIDFIYEIFWETDLSITRPGFEFASGGAYFALSGFRDGITELTLDAGFPGSIVTGTFPDGSDGWEFNPKYVEFDGSPVHESHSLTITGTITVFSGRFGAFSVITDAAGSAVSIPEPSTAWLLIAALPLFWRARRSAGAVRNR</sequence>
<gene>
    <name evidence="2" type="ORF">HLB44_32040</name>
</gene>
<organism evidence="2 3">
    <name type="scientific">Pseudaquabacterium terrae</name>
    <dbReference type="NCBI Taxonomy" id="2732868"/>
    <lineage>
        <taxon>Bacteria</taxon>
        <taxon>Pseudomonadati</taxon>
        <taxon>Pseudomonadota</taxon>
        <taxon>Betaproteobacteria</taxon>
        <taxon>Burkholderiales</taxon>
        <taxon>Sphaerotilaceae</taxon>
        <taxon>Pseudaquabacterium</taxon>
    </lineage>
</organism>
<reference evidence="2 3" key="1">
    <citation type="submission" date="2020-05" db="EMBL/GenBank/DDBJ databases">
        <title>Aquincola sp. isolate from soil.</title>
        <authorList>
            <person name="Han J."/>
            <person name="Kim D.-U."/>
        </authorList>
    </citation>
    <scope>NUCLEOTIDE SEQUENCE [LARGE SCALE GENOMIC DNA]</scope>
    <source>
        <strain evidence="2 3">S2</strain>
    </source>
</reference>
<accession>A0ABX2ESF4</accession>
<dbReference type="Proteomes" id="UP000737171">
    <property type="component" value="Unassembled WGS sequence"/>
</dbReference>
<dbReference type="NCBIfam" id="TIGR02595">
    <property type="entry name" value="PEP_CTERM"/>
    <property type="match status" value="1"/>
</dbReference>
<protein>
    <submittedName>
        <fullName evidence="2">PEP-CTERM sorting domain-containing protein</fullName>
    </submittedName>
</protein>
<comment type="caution">
    <text evidence="2">The sequence shown here is derived from an EMBL/GenBank/DDBJ whole genome shotgun (WGS) entry which is preliminary data.</text>
</comment>
<evidence type="ECO:0000256" key="1">
    <source>
        <dbReference type="SAM" id="SignalP"/>
    </source>
</evidence>
<proteinExistence type="predicted"/>
<dbReference type="InterPro" id="IPR013424">
    <property type="entry name" value="Ice-binding_C"/>
</dbReference>
<feature type="chain" id="PRO_5045696977" evidence="1">
    <location>
        <begin position="30"/>
        <end position="267"/>
    </location>
</feature>
<evidence type="ECO:0000313" key="3">
    <source>
        <dbReference type="Proteomes" id="UP000737171"/>
    </source>
</evidence>
<feature type="signal peptide" evidence="1">
    <location>
        <begin position="1"/>
        <end position="29"/>
    </location>
</feature>
<keyword evidence="1" id="KW-0732">Signal</keyword>
<evidence type="ECO:0000313" key="2">
    <source>
        <dbReference type="EMBL" id="NRF71629.1"/>
    </source>
</evidence>
<dbReference type="EMBL" id="JABRWJ010000013">
    <property type="protein sequence ID" value="NRF71629.1"/>
    <property type="molecule type" value="Genomic_DNA"/>
</dbReference>